<comment type="subcellular location">
    <subcellularLocation>
        <location evidence="1">Cell inner membrane</location>
        <topology evidence="1">Multi-pass membrane protein</topology>
    </subcellularLocation>
</comment>
<gene>
    <name evidence="15" type="primary">tetB</name>
    <name evidence="15" type="ORF">CTEST_06725</name>
</gene>
<dbReference type="InterPro" id="IPR003593">
    <property type="entry name" value="AAA+_ATPase"/>
</dbReference>
<dbReference type="STRING" id="136857.CTEST_06725"/>
<dbReference type="SUPFAM" id="SSF90123">
    <property type="entry name" value="ABC transporter transmembrane region"/>
    <property type="match status" value="1"/>
</dbReference>
<dbReference type="PANTHER" id="PTHR24221">
    <property type="entry name" value="ATP-BINDING CASSETTE SUB-FAMILY B"/>
    <property type="match status" value="1"/>
</dbReference>
<feature type="transmembrane region" description="Helical" evidence="12">
    <location>
        <begin position="34"/>
        <end position="59"/>
    </location>
</feature>
<dbReference type="Gene3D" id="1.20.1560.10">
    <property type="entry name" value="ABC transporter type 1, transmembrane domain"/>
    <property type="match status" value="1"/>
</dbReference>
<dbReference type="FunFam" id="3.40.50.300:FF:001001">
    <property type="entry name" value="Multidrug ABC transporter ATP-binding protein"/>
    <property type="match status" value="1"/>
</dbReference>
<dbReference type="RefSeq" id="WP_047253081.1">
    <property type="nucleotide sequence ID" value="NZ_CP011545.1"/>
</dbReference>
<evidence type="ECO:0000256" key="7">
    <source>
        <dbReference type="ARBA" id="ARBA00022840"/>
    </source>
</evidence>
<keyword evidence="6" id="KW-0547">Nucleotide-binding</keyword>
<dbReference type="InterPro" id="IPR039421">
    <property type="entry name" value="Type_1_exporter"/>
</dbReference>
<keyword evidence="4" id="KW-0997">Cell inner membrane</keyword>
<evidence type="ECO:0000256" key="2">
    <source>
        <dbReference type="ARBA" id="ARBA00022448"/>
    </source>
</evidence>
<evidence type="ECO:0000259" key="14">
    <source>
        <dbReference type="PROSITE" id="PS50929"/>
    </source>
</evidence>
<evidence type="ECO:0000313" key="15">
    <source>
        <dbReference type="EMBL" id="AKK08783.1"/>
    </source>
</evidence>
<keyword evidence="9 12" id="KW-1133">Transmembrane helix</keyword>
<dbReference type="AlphaFoldDB" id="A0A0G3HA57"/>
<keyword evidence="2" id="KW-0813">Transport</keyword>
<evidence type="ECO:0000256" key="9">
    <source>
        <dbReference type="ARBA" id="ARBA00022989"/>
    </source>
</evidence>
<keyword evidence="3" id="KW-1003">Cell membrane</keyword>
<dbReference type="InterPro" id="IPR036640">
    <property type="entry name" value="ABC1_TM_sf"/>
</dbReference>
<dbReference type="SMART" id="SM00382">
    <property type="entry name" value="AAA"/>
    <property type="match status" value="1"/>
</dbReference>
<dbReference type="GO" id="GO:0005886">
    <property type="term" value="C:plasma membrane"/>
    <property type="evidence" value="ECO:0007669"/>
    <property type="project" value="UniProtKB-SubCell"/>
</dbReference>
<evidence type="ECO:0000259" key="13">
    <source>
        <dbReference type="PROSITE" id="PS50893"/>
    </source>
</evidence>
<dbReference type="Gene3D" id="3.40.50.300">
    <property type="entry name" value="P-loop containing nucleotide triphosphate hydrolases"/>
    <property type="match status" value="1"/>
</dbReference>
<name>A0A0G3HA57_9CORY</name>
<dbReference type="OrthoDB" id="9806127at2"/>
<keyword evidence="7" id="KW-0067">ATP-binding</keyword>
<organism evidence="15 16">
    <name type="scientific">Corynebacterium testudinoris</name>
    <dbReference type="NCBI Taxonomy" id="136857"/>
    <lineage>
        <taxon>Bacteria</taxon>
        <taxon>Bacillati</taxon>
        <taxon>Actinomycetota</taxon>
        <taxon>Actinomycetes</taxon>
        <taxon>Mycobacteriales</taxon>
        <taxon>Corynebacteriaceae</taxon>
        <taxon>Corynebacterium</taxon>
    </lineage>
</organism>
<evidence type="ECO:0000256" key="1">
    <source>
        <dbReference type="ARBA" id="ARBA00004429"/>
    </source>
</evidence>
<accession>A0A0G3HA57</accession>
<dbReference type="GO" id="GO:0140359">
    <property type="term" value="F:ABC-type transporter activity"/>
    <property type="evidence" value="ECO:0007669"/>
    <property type="project" value="InterPro"/>
</dbReference>
<sequence>MTTWQLSDREDALAPASLRQSLAMVRTLPSSPRWTWYLGTGVIVGLTVGAMAASASLLGRTVDLLDEPMSSFLWLLIAVGVAMLVETAGRAVTGWFLLARTRMLSVDLRRAALSSVLRAPVPDVLELGTGTVITRLTHDIDTVVRVASTVGVRLVLTVFMFPVTLIALLIIRWEFIFPLALMVVVIIPLLKSILPRMPQAANIVSTAEARRNAVLLDTVRSLPTLRALRLGSWSLDRTRQASWAAVQAQADRAPLFVRLLGYGNIAYVTLLAGTLGIALWLVTTEQISLGAATAAVVLVVRLEGHVFNVLFFAGEIQEASTSLGRAVALVNLVRDDERVSPADLTSAPTITIDKLGFSYPGGAAILPDISVTLPAGSTTALVGASGAGKSTLAGLIAGLQRPNTGRIIIDGIDTAEVDDAWTTRQVTLLTQDVHLFSGPLREDLRMASADASDEQLLEALAATGLKPGSAAWARNLPAGLDTPVGAGAEPLPPEAAQQVALARIILRDPPVLIMDEATSEAGSDDARALEEAASAAARGRTSLIVAHRLDQAVKADRILVMDLGRIVESGTHAELVAAGGRYAELYSRWEGHNGGDM</sequence>
<dbReference type="PROSITE" id="PS50893">
    <property type="entry name" value="ABC_TRANSPORTER_2"/>
    <property type="match status" value="1"/>
</dbReference>
<keyword evidence="8" id="KW-1278">Translocase</keyword>
<dbReference type="KEGG" id="cted:CTEST_06725"/>
<feature type="domain" description="ABC transporter" evidence="13">
    <location>
        <begin position="350"/>
        <end position="588"/>
    </location>
</feature>
<keyword evidence="5 12" id="KW-0812">Transmembrane</keyword>
<evidence type="ECO:0000256" key="11">
    <source>
        <dbReference type="ARBA" id="ARBA00023455"/>
    </source>
</evidence>
<comment type="similarity">
    <text evidence="11">Belongs to the ABC transporter superfamily. Siderophore-Fe(3+) uptake transporter (SIUT) (TC 3.A.1.21) family.</text>
</comment>
<feature type="domain" description="ABC transmembrane type-1" evidence="14">
    <location>
        <begin position="38"/>
        <end position="318"/>
    </location>
</feature>
<dbReference type="GO" id="GO:0016887">
    <property type="term" value="F:ATP hydrolysis activity"/>
    <property type="evidence" value="ECO:0007669"/>
    <property type="project" value="InterPro"/>
</dbReference>
<dbReference type="Pfam" id="PF00664">
    <property type="entry name" value="ABC_membrane"/>
    <property type="match status" value="1"/>
</dbReference>
<protein>
    <submittedName>
        <fullName evidence="15">ABC-type multidrug transport system, ATPase and permease component</fullName>
    </submittedName>
</protein>
<feature type="transmembrane region" description="Helical" evidence="12">
    <location>
        <begin position="176"/>
        <end position="194"/>
    </location>
</feature>
<keyword evidence="16" id="KW-1185">Reference proteome</keyword>
<dbReference type="InterPro" id="IPR027417">
    <property type="entry name" value="P-loop_NTPase"/>
</dbReference>
<feature type="transmembrane region" description="Helical" evidence="12">
    <location>
        <begin position="71"/>
        <end position="99"/>
    </location>
</feature>
<reference evidence="16" key="2">
    <citation type="submission" date="2015-05" db="EMBL/GenBank/DDBJ databases">
        <title>Complete genome sequence of Corynebacterium testudinoris DSM 44614, recovered from necrotic lesions in the mouth of a tortoise.</title>
        <authorList>
            <person name="Ruckert C."/>
            <person name="Albersmeier A."/>
            <person name="Winkler A."/>
            <person name="Tauch A."/>
        </authorList>
    </citation>
    <scope>NUCLEOTIDE SEQUENCE [LARGE SCALE GENOMIC DNA]</scope>
    <source>
        <strain evidence="16">DSM 44614</strain>
    </source>
</reference>
<evidence type="ECO:0000256" key="3">
    <source>
        <dbReference type="ARBA" id="ARBA00022475"/>
    </source>
</evidence>
<evidence type="ECO:0000256" key="5">
    <source>
        <dbReference type="ARBA" id="ARBA00022692"/>
    </source>
</evidence>
<dbReference type="GO" id="GO:0034040">
    <property type="term" value="F:ATPase-coupled lipid transmembrane transporter activity"/>
    <property type="evidence" value="ECO:0007669"/>
    <property type="project" value="TreeGrafter"/>
</dbReference>
<evidence type="ECO:0000256" key="12">
    <source>
        <dbReference type="SAM" id="Phobius"/>
    </source>
</evidence>
<dbReference type="InterPro" id="IPR011527">
    <property type="entry name" value="ABC1_TM_dom"/>
</dbReference>
<dbReference type="PATRIC" id="fig|136857.5.peg.1337"/>
<dbReference type="Proteomes" id="UP000035540">
    <property type="component" value="Chromosome"/>
</dbReference>
<evidence type="ECO:0000256" key="6">
    <source>
        <dbReference type="ARBA" id="ARBA00022741"/>
    </source>
</evidence>
<evidence type="ECO:0000256" key="4">
    <source>
        <dbReference type="ARBA" id="ARBA00022519"/>
    </source>
</evidence>
<dbReference type="PROSITE" id="PS50929">
    <property type="entry name" value="ABC_TM1F"/>
    <property type="match status" value="1"/>
</dbReference>
<evidence type="ECO:0000256" key="10">
    <source>
        <dbReference type="ARBA" id="ARBA00023136"/>
    </source>
</evidence>
<dbReference type="GO" id="GO:0005524">
    <property type="term" value="F:ATP binding"/>
    <property type="evidence" value="ECO:0007669"/>
    <property type="project" value="UniProtKB-KW"/>
</dbReference>
<evidence type="ECO:0000256" key="8">
    <source>
        <dbReference type="ARBA" id="ARBA00022967"/>
    </source>
</evidence>
<reference evidence="15 16" key="1">
    <citation type="journal article" date="2015" name="Genome Announc.">
        <title>Complete Genome Sequence of the Type Strain Corynebacterium testudinoris DSM 44614, Recovered from Necrotic Lesions in the Mouth of a Tortoise.</title>
        <authorList>
            <person name="Ruckert C."/>
            <person name="Kriete M."/>
            <person name="Jaenicke S."/>
            <person name="Winkler A."/>
            <person name="Tauch A."/>
        </authorList>
    </citation>
    <scope>NUCLEOTIDE SEQUENCE [LARGE SCALE GENOMIC DNA]</scope>
    <source>
        <strain evidence="15 16">DSM 44614</strain>
    </source>
</reference>
<dbReference type="InterPro" id="IPR003439">
    <property type="entry name" value="ABC_transporter-like_ATP-bd"/>
</dbReference>
<dbReference type="Pfam" id="PF00005">
    <property type="entry name" value="ABC_tran"/>
    <property type="match status" value="1"/>
</dbReference>
<evidence type="ECO:0000313" key="16">
    <source>
        <dbReference type="Proteomes" id="UP000035540"/>
    </source>
</evidence>
<dbReference type="SUPFAM" id="SSF52540">
    <property type="entry name" value="P-loop containing nucleoside triphosphate hydrolases"/>
    <property type="match status" value="1"/>
</dbReference>
<dbReference type="EMBL" id="CP011545">
    <property type="protein sequence ID" value="AKK08783.1"/>
    <property type="molecule type" value="Genomic_DNA"/>
</dbReference>
<feature type="transmembrane region" description="Helical" evidence="12">
    <location>
        <begin position="259"/>
        <end position="282"/>
    </location>
</feature>
<keyword evidence="10 12" id="KW-0472">Membrane</keyword>
<proteinExistence type="inferred from homology"/>
<dbReference type="PANTHER" id="PTHR24221:SF654">
    <property type="entry name" value="ATP-BINDING CASSETTE SUB-FAMILY B MEMBER 6"/>
    <property type="match status" value="1"/>
</dbReference>
<feature type="transmembrane region" description="Helical" evidence="12">
    <location>
        <begin position="150"/>
        <end position="170"/>
    </location>
</feature>